<keyword evidence="3" id="KW-1133">Transmembrane helix</keyword>
<gene>
    <name evidence="6" type="ORF">ANOM_001791</name>
</gene>
<organism evidence="6 7">
    <name type="scientific">Aspergillus nomiae NRRL (strain ATCC 15546 / NRRL 13137 / CBS 260.88 / M93)</name>
    <dbReference type="NCBI Taxonomy" id="1509407"/>
    <lineage>
        <taxon>Eukaryota</taxon>
        <taxon>Fungi</taxon>
        <taxon>Dikarya</taxon>
        <taxon>Ascomycota</taxon>
        <taxon>Pezizomycotina</taxon>
        <taxon>Eurotiomycetes</taxon>
        <taxon>Eurotiomycetidae</taxon>
        <taxon>Eurotiales</taxon>
        <taxon>Aspergillaceae</taxon>
        <taxon>Aspergillus</taxon>
        <taxon>Aspergillus subgen. Circumdati</taxon>
    </lineage>
</organism>
<dbReference type="CDD" id="cd12910">
    <property type="entry name" value="SPRY_SSH4_like"/>
    <property type="match status" value="1"/>
</dbReference>
<dbReference type="GeneID" id="26803595"/>
<dbReference type="STRING" id="1509407.A0A0L1JER1"/>
<evidence type="ECO:0000313" key="7">
    <source>
        <dbReference type="Proteomes" id="UP000037505"/>
    </source>
</evidence>
<dbReference type="Gene3D" id="2.60.120.920">
    <property type="match status" value="1"/>
</dbReference>
<evidence type="ECO:0008006" key="8">
    <source>
        <dbReference type="Google" id="ProtNLM"/>
    </source>
</evidence>
<comment type="subcellular location">
    <subcellularLocation>
        <location evidence="1">Membrane</location>
    </subcellularLocation>
</comment>
<keyword evidence="7" id="KW-1185">Reference proteome</keyword>
<sequence length="314" mass="34284">MANEIKNESKAPPAYGEEAAAQYGSKSPPYHNWQEAVPDTATLPPPPALGFLSSRNGNASGDDAERAHEFCDKFPLHLPIKPSATVYTSVQEHDLRPVLPKEFHGTFAFVSQGCWKGSTRARNGDTLISTNLPLYFPTLESPFVTERGKTIYFEVKLLGLCEGPGPGAVSTDSSGFSIGFIAHPYPYWRSPGWERGSIGVFSDDGCRFVNDSWGGREFTSAFAVGETVGLGMTFRRPGNSSTNLESKIKKCRVDIFFTRNGCLVGGWDLHEEVDEDAGSIEGLEGDFDLYGAIGLFGGVDFEVCFNQAGWLWKI</sequence>
<comment type="caution">
    <text evidence="6">The sequence shown here is derived from an EMBL/GenBank/DDBJ whole genome shotgun (WGS) entry which is preliminary data.</text>
</comment>
<name>A0A0L1JER1_ASPN3</name>
<keyword evidence="2" id="KW-0812">Transmembrane</keyword>
<evidence type="ECO:0000256" key="3">
    <source>
        <dbReference type="ARBA" id="ARBA00022989"/>
    </source>
</evidence>
<dbReference type="InterPro" id="IPR050618">
    <property type="entry name" value="Ubq-SigPath_Reg"/>
</dbReference>
<evidence type="ECO:0000256" key="2">
    <source>
        <dbReference type="ARBA" id="ARBA00022692"/>
    </source>
</evidence>
<dbReference type="RefSeq" id="XP_015411208.1">
    <property type="nucleotide sequence ID" value="XM_015547048.1"/>
</dbReference>
<dbReference type="InterPro" id="IPR035780">
    <property type="entry name" value="SPRY_Ssh4-like"/>
</dbReference>
<protein>
    <recommendedName>
        <fullName evidence="8">SPRY domain-containing protein</fullName>
    </recommendedName>
</protein>
<dbReference type="GO" id="GO:0016020">
    <property type="term" value="C:membrane"/>
    <property type="evidence" value="ECO:0007669"/>
    <property type="project" value="UniProtKB-SubCell"/>
</dbReference>
<evidence type="ECO:0000313" key="6">
    <source>
        <dbReference type="EMBL" id="KNG90285.1"/>
    </source>
</evidence>
<feature type="region of interest" description="Disordered" evidence="5">
    <location>
        <begin position="1"/>
        <end position="64"/>
    </location>
</feature>
<dbReference type="AlphaFoldDB" id="A0A0L1JER1"/>
<keyword evidence="4" id="KW-0472">Membrane</keyword>
<dbReference type="OrthoDB" id="25503at2759"/>
<proteinExistence type="predicted"/>
<dbReference type="PANTHER" id="PTHR12864">
    <property type="entry name" value="RAN BINDING PROTEIN 9-RELATED"/>
    <property type="match status" value="1"/>
</dbReference>
<dbReference type="InterPro" id="IPR043136">
    <property type="entry name" value="B30.2/SPRY_sf"/>
</dbReference>
<evidence type="ECO:0000256" key="1">
    <source>
        <dbReference type="ARBA" id="ARBA00004370"/>
    </source>
</evidence>
<evidence type="ECO:0000256" key="5">
    <source>
        <dbReference type="SAM" id="MobiDB-lite"/>
    </source>
</evidence>
<accession>A0A0L1JER1</accession>
<dbReference type="EMBL" id="JNOM01000016">
    <property type="protein sequence ID" value="KNG90285.1"/>
    <property type="molecule type" value="Genomic_DNA"/>
</dbReference>
<reference evidence="6 7" key="1">
    <citation type="submission" date="2014-06" db="EMBL/GenBank/DDBJ databases">
        <title>The Genome of the Aflatoxigenic Filamentous Fungus Aspergillus nomius.</title>
        <authorList>
            <person name="Moore M.G."/>
            <person name="Shannon B.M."/>
            <person name="Brian M.M."/>
        </authorList>
    </citation>
    <scope>NUCLEOTIDE SEQUENCE [LARGE SCALE GENOMIC DNA]</scope>
    <source>
        <strain evidence="6 7">NRRL 13137</strain>
    </source>
</reference>
<dbReference type="Proteomes" id="UP000037505">
    <property type="component" value="Unassembled WGS sequence"/>
</dbReference>
<evidence type="ECO:0000256" key="4">
    <source>
        <dbReference type="ARBA" id="ARBA00023136"/>
    </source>
</evidence>